<accession>A0AAP3GDF1</accession>
<comment type="caution">
    <text evidence="3">The sequence shown here is derived from an EMBL/GenBank/DDBJ whole genome shotgun (WGS) entry which is preliminary data.</text>
</comment>
<dbReference type="InterPro" id="IPR056937">
    <property type="entry name" value="YqbQ/XkdQ"/>
</dbReference>
<evidence type="ECO:0000313" key="4">
    <source>
        <dbReference type="Proteomes" id="UP001077662"/>
    </source>
</evidence>
<dbReference type="Proteomes" id="UP001077662">
    <property type="component" value="Unassembled WGS sequence"/>
</dbReference>
<dbReference type="SUPFAM" id="SSF69279">
    <property type="entry name" value="Phage tail proteins"/>
    <property type="match status" value="1"/>
</dbReference>
<protein>
    <recommendedName>
        <fullName evidence="2">YqbQ/XkdQ domain-containing protein</fullName>
    </recommendedName>
</protein>
<evidence type="ECO:0000259" key="2">
    <source>
        <dbReference type="Pfam" id="PF24032"/>
    </source>
</evidence>
<gene>
    <name evidence="3" type="ORF">O0554_26145</name>
</gene>
<dbReference type="EMBL" id="JAPTNE010000069">
    <property type="protein sequence ID" value="MCZ0810315.1"/>
    <property type="molecule type" value="Genomic_DNA"/>
</dbReference>
<feature type="region of interest" description="Disordered" evidence="1">
    <location>
        <begin position="315"/>
        <end position="355"/>
    </location>
</feature>
<sequence length="355" mass="39820">MTWEVHYDGAPVLVQSATWSGDITQPARTLEISFVNTVDGRKKAVPIELGKELRLYSNGRELFRGLTFKHNINDRGSMSVTAYDDNIYLAKNQDTQIFRGMKASAIAQKLCKQFEIAVGKIDDTGYVIPKLVLRNKSIWDMMITALTVTQKQTGRRFFICSKEGKFNLLSRKEQPVRWVLENGVNILDASYSQSIEELRTQVKVTGGDDKKKPLAAVVKNDALIQRFGIMQHLESADSDKTRSQIEQLAKQLLKDLGTIHDEATVNALGIDTVYAGVGVYVQESMTEIIGGYYVSTDSHTFESGKHTMSLTLSATDDLPTLKYDPPPEDKAKKKRKKRKGRKSVVDEILKKTPRA</sequence>
<organism evidence="3 4">
    <name type="scientific">Brevibacillus laterosporus</name>
    <name type="common">Bacillus laterosporus</name>
    <dbReference type="NCBI Taxonomy" id="1465"/>
    <lineage>
        <taxon>Bacteria</taxon>
        <taxon>Bacillati</taxon>
        <taxon>Bacillota</taxon>
        <taxon>Bacilli</taxon>
        <taxon>Bacillales</taxon>
        <taxon>Paenibacillaceae</taxon>
        <taxon>Brevibacillus</taxon>
    </lineage>
</organism>
<dbReference type="RefSeq" id="WP_258435009.1">
    <property type="nucleotide sequence ID" value="NZ_JANSGW010000069.1"/>
</dbReference>
<feature type="compositionally biased region" description="Basic residues" evidence="1">
    <location>
        <begin position="332"/>
        <end position="342"/>
    </location>
</feature>
<dbReference type="AlphaFoldDB" id="A0AAP3GDF1"/>
<evidence type="ECO:0000256" key="1">
    <source>
        <dbReference type="SAM" id="MobiDB-lite"/>
    </source>
</evidence>
<feature type="compositionally biased region" description="Basic and acidic residues" evidence="1">
    <location>
        <begin position="343"/>
        <end position="355"/>
    </location>
</feature>
<proteinExistence type="predicted"/>
<reference evidence="3" key="1">
    <citation type="submission" date="2022-09" db="EMBL/GenBank/DDBJ databases">
        <title>Genome analysis and characterization of larvicidal activity of Brevibacillus strains.</title>
        <authorList>
            <person name="Patrusheva E.V."/>
            <person name="Izotova A.O."/>
            <person name="Toshchakov S.V."/>
            <person name="Sineoky S.P."/>
        </authorList>
    </citation>
    <scope>NUCLEOTIDE SEQUENCE</scope>
    <source>
        <strain evidence="3">VKPM_B-13247</strain>
    </source>
</reference>
<feature type="domain" description="YqbQ/XkdQ" evidence="2">
    <location>
        <begin position="18"/>
        <end position="312"/>
    </location>
</feature>
<evidence type="ECO:0000313" key="3">
    <source>
        <dbReference type="EMBL" id="MCZ0810315.1"/>
    </source>
</evidence>
<name>A0AAP3GDF1_BRELA</name>
<dbReference type="Pfam" id="PF24032">
    <property type="entry name" value="YQBQ"/>
    <property type="match status" value="1"/>
</dbReference>